<organism evidence="1 2">
    <name type="scientific">Funneliformis mosseae</name>
    <name type="common">Endomycorrhizal fungus</name>
    <name type="synonym">Glomus mosseae</name>
    <dbReference type="NCBI Taxonomy" id="27381"/>
    <lineage>
        <taxon>Eukaryota</taxon>
        <taxon>Fungi</taxon>
        <taxon>Fungi incertae sedis</taxon>
        <taxon>Mucoromycota</taxon>
        <taxon>Glomeromycotina</taxon>
        <taxon>Glomeromycetes</taxon>
        <taxon>Glomerales</taxon>
        <taxon>Glomeraceae</taxon>
        <taxon>Funneliformis</taxon>
    </lineage>
</organism>
<name>A0A9N8V455_FUNMO</name>
<accession>A0A9N8V455</accession>
<protein>
    <submittedName>
        <fullName evidence="1">7152_t:CDS:1</fullName>
    </submittedName>
</protein>
<evidence type="ECO:0000313" key="2">
    <source>
        <dbReference type="Proteomes" id="UP000789375"/>
    </source>
</evidence>
<dbReference type="AlphaFoldDB" id="A0A9N8V455"/>
<dbReference type="Proteomes" id="UP000789375">
    <property type="component" value="Unassembled WGS sequence"/>
</dbReference>
<dbReference type="EMBL" id="CAJVPP010000038">
    <property type="protein sequence ID" value="CAG8436536.1"/>
    <property type="molecule type" value="Genomic_DNA"/>
</dbReference>
<comment type="caution">
    <text evidence="1">The sequence shown here is derived from an EMBL/GenBank/DDBJ whole genome shotgun (WGS) entry which is preliminary data.</text>
</comment>
<gene>
    <name evidence="1" type="ORF">FMOSSE_LOCUS403</name>
</gene>
<reference evidence="1" key="1">
    <citation type="submission" date="2021-06" db="EMBL/GenBank/DDBJ databases">
        <authorList>
            <person name="Kallberg Y."/>
            <person name="Tangrot J."/>
            <person name="Rosling A."/>
        </authorList>
    </citation>
    <scope>NUCLEOTIDE SEQUENCE</scope>
    <source>
        <strain evidence="1">87-6 pot B 2015</strain>
    </source>
</reference>
<proteinExistence type="predicted"/>
<sequence length="71" mass="8019">MSCTSCSKECKEFPVDWWDTVGVLHTLFNVGQLEMLPALGYHQENLGAKQKRGFLFDTAKGKCDPWLISLV</sequence>
<keyword evidence="2" id="KW-1185">Reference proteome</keyword>
<evidence type="ECO:0000313" key="1">
    <source>
        <dbReference type="EMBL" id="CAG8436536.1"/>
    </source>
</evidence>